<dbReference type="InterPro" id="IPR017853">
    <property type="entry name" value="GH"/>
</dbReference>
<evidence type="ECO:0000256" key="10">
    <source>
        <dbReference type="ARBA" id="ARBA00023136"/>
    </source>
</evidence>
<evidence type="ECO:0000256" key="7">
    <source>
        <dbReference type="ARBA" id="ARBA00022729"/>
    </source>
</evidence>
<dbReference type="PROSITE" id="PS00587">
    <property type="entry name" value="GLYCOSYL_HYDROL_F17"/>
    <property type="match status" value="1"/>
</dbReference>
<evidence type="ECO:0000256" key="8">
    <source>
        <dbReference type="ARBA" id="ARBA00022801"/>
    </source>
</evidence>
<evidence type="ECO:0000313" key="21">
    <source>
        <dbReference type="EMBL" id="KAK9948185.1"/>
    </source>
</evidence>
<evidence type="ECO:0000256" key="5">
    <source>
        <dbReference type="ARBA" id="ARBA00022475"/>
    </source>
</evidence>
<dbReference type="SUPFAM" id="SSF51445">
    <property type="entry name" value="(Trans)glycosidases"/>
    <property type="match status" value="1"/>
</dbReference>
<evidence type="ECO:0000256" key="3">
    <source>
        <dbReference type="ARBA" id="ARBA00008773"/>
    </source>
</evidence>
<name>A0AAW1YFZ1_RUBAR</name>
<feature type="chain" id="PRO_5043587370" description="glucan endo-1,3-beta-D-glucosidase" evidence="19">
    <location>
        <begin position="25"/>
        <end position="499"/>
    </location>
</feature>
<keyword evidence="13" id="KW-0449">Lipoprotein</keyword>
<keyword evidence="9" id="KW-0611">Plant defense</keyword>
<protein>
    <recommendedName>
        <fullName evidence="4">glucan endo-1,3-beta-D-glucosidase</fullName>
        <ecNumber evidence="4">3.2.1.39</ecNumber>
    </recommendedName>
    <alternativeName>
        <fullName evidence="15">(1-&gt;3)-beta-glucan endohydrolase</fullName>
    </alternativeName>
    <alternativeName>
        <fullName evidence="16">Beta-1,3-endoglucanase</fullName>
    </alternativeName>
</protein>
<accession>A0AAW1YFZ1</accession>
<keyword evidence="12" id="KW-0325">Glycoprotein</keyword>
<keyword evidence="5" id="KW-1003">Cell membrane</keyword>
<evidence type="ECO:0000256" key="6">
    <source>
        <dbReference type="ARBA" id="ARBA00022622"/>
    </source>
</evidence>
<dbReference type="AlphaFoldDB" id="A0AAW1YFZ1"/>
<comment type="subcellular location">
    <subcellularLocation>
        <location evidence="2">Cell membrane</location>
        <topology evidence="2">Lipid-anchor</topology>
        <topology evidence="2">GPI-anchor</topology>
    </subcellularLocation>
</comment>
<keyword evidence="7 19" id="KW-0732">Signal</keyword>
<comment type="caution">
    <text evidence="21">The sequence shown here is derived from an EMBL/GenBank/DDBJ whole genome shotgun (WGS) entry which is preliminary data.</text>
</comment>
<dbReference type="Pfam" id="PF07983">
    <property type="entry name" value="X8"/>
    <property type="match status" value="1"/>
</dbReference>
<reference evidence="21 22" key="1">
    <citation type="journal article" date="2023" name="G3 (Bethesda)">
        <title>A chromosome-length genome assembly and annotation of blackberry (Rubus argutus, cv. 'Hillquist').</title>
        <authorList>
            <person name="Bruna T."/>
            <person name="Aryal R."/>
            <person name="Dudchenko O."/>
            <person name="Sargent D.J."/>
            <person name="Mead D."/>
            <person name="Buti M."/>
            <person name="Cavallini A."/>
            <person name="Hytonen T."/>
            <person name="Andres J."/>
            <person name="Pham M."/>
            <person name="Weisz D."/>
            <person name="Mascagni F."/>
            <person name="Usai G."/>
            <person name="Natali L."/>
            <person name="Bassil N."/>
            <person name="Fernandez G.E."/>
            <person name="Lomsadze A."/>
            <person name="Armour M."/>
            <person name="Olukolu B."/>
            <person name="Poorten T."/>
            <person name="Britton C."/>
            <person name="Davik J."/>
            <person name="Ashrafi H."/>
            <person name="Aiden E.L."/>
            <person name="Borodovsky M."/>
            <person name="Worthington M."/>
        </authorList>
    </citation>
    <scope>NUCLEOTIDE SEQUENCE [LARGE SCALE GENOMIC DNA]</scope>
    <source>
        <strain evidence="21">PI 553951</strain>
    </source>
</reference>
<evidence type="ECO:0000256" key="17">
    <source>
        <dbReference type="RuleBase" id="RU004335"/>
    </source>
</evidence>
<dbReference type="FunFam" id="3.20.20.80:FF:000008">
    <property type="entry name" value="Glucan endo-1,3-beta-glucosidase 5"/>
    <property type="match status" value="1"/>
</dbReference>
<dbReference type="PANTHER" id="PTHR32227">
    <property type="entry name" value="GLUCAN ENDO-1,3-BETA-GLUCOSIDASE BG1-RELATED-RELATED"/>
    <property type="match status" value="1"/>
</dbReference>
<feature type="domain" description="X8" evidence="20">
    <location>
        <begin position="363"/>
        <end position="453"/>
    </location>
</feature>
<gene>
    <name evidence="21" type="ORF">M0R45_003772</name>
</gene>
<dbReference type="Proteomes" id="UP001457282">
    <property type="component" value="Unassembled WGS sequence"/>
</dbReference>
<keyword evidence="6" id="KW-0336">GPI-anchor</keyword>
<evidence type="ECO:0000256" key="2">
    <source>
        <dbReference type="ARBA" id="ARBA00004609"/>
    </source>
</evidence>
<evidence type="ECO:0000256" key="14">
    <source>
        <dbReference type="ARBA" id="ARBA00023295"/>
    </source>
</evidence>
<evidence type="ECO:0000256" key="12">
    <source>
        <dbReference type="ARBA" id="ARBA00023180"/>
    </source>
</evidence>
<feature type="signal peptide" evidence="19">
    <location>
        <begin position="1"/>
        <end position="24"/>
    </location>
</feature>
<evidence type="ECO:0000256" key="15">
    <source>
        <dbReference type="ARBA" id="ARBA00033335"/>
    </source>
</evidence>
<sequence>MGFRYLWIILLWAFSLGLLRGVHGGFACNWGTRATHPLPPNIVVKLMKDNGFDKVKLFEADPGALEALGDSGIQVMLGIPNEFLAALASTVTIAETWVYQNVSKYISKYGVDIRYVAVGNEPFLKTYKDTFLKTTFPALQNIQAALIKAGLGRQVKVTVPLNADVYQTDTNLPSGGDFRSDIHSLMLSIIKFLSDNGGALTINIYPFLSLQADPDFPKEYAFFDNTGKPVVDGSISYTNVLDANFDTCIAALEKNGFPSLPVIVGEIGWPTDGDPSANIENARRFNQGLLSRILAGQGTPKRSTPPDIYVFGLIDEDAKSVDPGNFERHWGVFNFDGTIKYSLNTGNGKALVAAKGVQYLARRWCIMSPGASTSDPKLADSINYACSYADCTSLGYGSSCGMLDTVSNASYAFNMYYQTMDQRKDACQFSNLSITTSIDPSPTSNGQNATCRFEIMIDLSKHQRAPRRPASAAAGVREHSSHKVMMALIVLILVFTLII</sequence>
<organism evidence="21 22">
    <name type="scientific">Rubus argutus</name>
    <name type="common">Southern blackberry</name>
    <dbReference type="NCBI Taxonomy" id="59490"/>
    <lineage>
        <taxon>Eukaryota</taxon>
        <taxon>Viridiplantae</taxon>
        <taxon>Streptophyta</taxon>
        <taxon>Embryophyta</taxon>
        <taxon>Tracheophyta</taxon>
        <taxon>Spermatophyta</taxon>
        <taxon>Magnoliopsida</taxon>
        <taxon>eudicotyledons</taxon>
        <taxon>Gunneridae</taxon>
        <taxon>Pentapetalae</taxon>
        <taxon>rosids</taxon>
        <taxon>fabids</taxon>
        <taxon>Rosales</taxon>
        <taxon>Rosaceae</taxon>
        <taxon>Rosoideae</taxon>
        <taxon>Rosoideae incertae sedis</taxon>
        <taxon>Rubus</taxon>
    </lineage>
</organism>
<dbReference type="Gene3D" id="1.20.58.1040">
    <property type="match status" value="1"/>
</dbReference>
<evidence type="ECO:0000259" key="20">
    <source>
        <dbReference type="SMART" id="SM00768"/>
    </source>
</evidence>
<evidence type="ECO:0000256" key="9">
    <source>
        <dbReference type="ARBA" id="ARBA00022821"/>
    </source>
</evidence>
<evidence type="ECO:0000256" key="16">
    <source>
        <dbReference type="ARBA" id="ARBA00033417"/>
    </source>
</evidence>
<evidence type="ECO:0000256" key="11">
    <source>
        <dbReference type="ARBA" id="ARBA00023157"/>
    </source>
</evidence>
<dbReference type="Gene3D" id="3.20.20.80">
    <property type="entry name" value="Glycosidases"/>
    <property type="match status" value="1"/>
</dbReference>
<proteinExistence type="inferred from homology"/>
<evidence type="ECO:0000256" key="1">
    <source>
        <dbReference type="ARBA" id="ARBA00000382"/>
    </source>
</evidence>
<keyword evidence="14 18" id="KW-0326">Glycosidase</keyword>
<keyword evidence="8 18" id="KW-0378">Hydrolase</keyword>
<dbReference type="InterPro" id="IPR044965">
    <property type="entry name" value="Glyco_hydro_17_plant"/>
</dbReference>
<dbReference type="EMBL" id="JBEDUW010000001">
    <property type="protein sequence ID" value="KAK9948185.1"/>
    <property type="molecule type" value="Genomic_DNA"/>
</dbReference>
<dbReference type="InterPro" id="IPR012946">
    <property type="entry name" value="X8"/>
</dbReference>
<dbReference type="Pfam" id="PF00332">
    <property type="entry name" value="Glyco_hydro_17"/>
    <property type="match status" value="1"/>
</dbReference>
<evidence type="ECO:0000313" key="22">
    <source>
        <dbReference type="Proteomes" id="UP001457282"/>
    </source>
</evidence>
<evidence type="ECO:0000256" key="4">
    <source>
        <dbReference type="ARBA" id="ARBA00012780"/>
    </source>
</evidence>
<evidence type="ECO:0000256" key="13">
    <source>
        <dbReference type="ARBA" id="ARBA00023288"/>
    </source>
</evidence>
<dbReference type="InterPro" id="IPR000490">
    <property type="entry name" value="Glyco_hydro_17"/>
</dbReference>
<dbReference type="GO" id="GO:0005975">
    <property type="term" value="P:carbohydrate metabolic process"/>
    <property type="evidence" value="ECO:0007669"/>
    <property type="project" value="InterPro"/>
</dbReference>
<dbReference type="GO" id="GO:0042973">
    <property type="term" value="F:glucan endo-1,3-beta-D-glucosidase activity"/>
    <property type="evidence" value="ECO:0007669"/>
    <property type="project" value="UniProtKB-EC"/>
</dbReference>
<keyword evidence="11" id="KW-1015">Disulfide bond</keyword>
<comment type="similarity">
    <text evidence="3 17">Belongs to the glycosyl hydrolase 17 family.</text>
</comment>
<dbReference type="GO" id="GO:0098552">
    <property type="term" value="C:side of membrane"/>
    <property type="evidence" value="ECO:0007669"/>
    <property type="project" value="UniProtKB-KW"/>
</dbReference>
<dbReference type="GO" id="GO:0005886">
    <property type="term" value="C:plasma membrane"/>
    <property type="evidence" value="ECO:0007669"/>
    <property type="project" value="UniProtKB-SubCell"/>
</dbReference>
<evidence type="ECO:0000256" key="19">
    <source>
        <dbReference type="SAM" id="SignalP"/>
    </source>
</evidence>
<keyword evidence="22" id="KW-1185">Reference proteome</keyword>
<dbReference type="EC" id="3.2.1.39" evidence="4"/>
<dbReference type="GO" id="GO:0006952">
    <property type="term" value="P:defense response"/>
    <property type="evidence" value="ECO:0007669"/>
    <property type="project" value="UniProtKB-KW"/>
</dbReference>
<comment type="catalytic activity">
    <reaction evidence="1">
        <text>Hydrolysis of (1-&gt;3)-beta-D-glucosidic linkages in (1-&gt;3)-beta-D-glucans.</text>
        <dbReference type="EC" id="3.2.1.39"/>
    </reaction>
</comment>
<evidence type="ECO:0000256" key="18">
    <source>
        <dbReference type="RuleBase" id="RU004336"/>
    </source>
</evidence>
<keyword evidence="10" id="KW-0472">Membrane</keyword>
<dbReference type="FunFam" id="1.20.58.1040:FF:000002">
    <property type="entry name" value="Glucan endo-1,3-beta-glucosidase 8"/>
    <property type="match status" value="1"/>
</dbReference>
<dbReference type="SMART" id="SM00768">
    <property type="entry name" value="X8"/>
    <property type="match status" value="1"/>
</dbReference>